<dbReference type="AlphaFoldDB" id="A0A948W505"/>
<evidence type="ECO:0008006" key="3">
    <source>
        <dbReference type="Google" id="ProtNLM"/>
    </source>
</evidence>
<dbReference type="EMBL" id="JAHJDP010000011">
    <property type="protein sequence ID" value="MBU2689530.1"/>
    <property type="molecule type" value="Genomic_DNA"/>
</dbReference>
<reference evidence="1" key="1">
    <citation type="submission" date="2021-05" db="EMBL/GenBank/DDBJ databases">
        <title>Energy efficiency and biological interactions define the core microbiome of deep oligotrophic groundwater.</title>
        <authorList>
            <person name="Mehrshad M."/>
            <person name="Lopez-Fernandez M."/>
            <person name="Bell E."/>
            <person name="Bernier-Latmani R."/>
            <person name="Bertilsson S."/>
            <person name="Dopson M."/>
        </authorList>
    </citation>
    <scope>NUCLEOTIDE SEQUENCE</scope>
    <source>
        <strain evidence="1">Modern_marine.mb.64</strain>
    </source>
</reference>
<dbReference type="Proteomes" id="UP000777784">
    <property type="component" value="Unassembled WGS sequence"/>
</dbReference>
<comment type="caution">
    <text evidence="1">The sequence shown here is derived from an EMBL/GenBank/DDBJ whole genome shotgun (WGS) entry which is preliminary data.</text>
</comment>
<dbReference type="SUPFAM" id="SSF101898">
    <property type="entry name" value="NHL repeat"/>
    <property type="match status" value="1"/>
</dbReference>
<dbReference type="InterPro" id="IPR011042">
    <property type="entry name" value="6-blade_b-propeller_TolB-like"/>
</dbReference>
<sequence length="432" mass="48482">MLNPITRGTSISSMQGEFGTRRRGLFGIIVSALLLSLAPAPARCDVESIHNGSDPANGIRTVRLEEVWRVGGEDSEILMGVIADALARPNGEILLLDQQLCQVLVYSAEGAYLRTLGREGDGPGEVRLPRQILWTGDEALGFVHRAPGRVTRIDMEGTPLPSFELKTEDGGVPGMMQLNRAYAGDGFVVINGSEWKNEDDARQEYGFLGIFDENGVPRRRLMTETSGFNFTDRSYDETNDNTLGTSCWAVDQEGFVYYAPERDRYEIDVLDAVGNPVRTIERDYERNRRTSERKEELAKGYSMSINGEAVQLTTHFLDFDPVINWIRIDEQGRLLVSHSRSRLDLPDGIIETWDVFDREGRFQYVLQLAGEMNKDQDRLIPLVDGRFVLLRNILDAQRAMWAGYGNDDGDDKEEDLSESEPLEVVLLRAVAP</sequence>
<proteinExistence type="predicted"/>
<organism evidence="1 2">
    <name type="scientific">Eiseniibacteriota bacterium</name>
    <dbReference type="NCBI Taxonomy" id="2212470"/>
    <lineage>
        <taxon>Bacteria</taxon>
        <taxon>Candidatus Eiseniibacteriota</taxon>
    </lineage>
</organism>
<gene>
    <name evidence="1" type="ORF">KJ970_01260</name>
</gene>
<evidence type="ECO:0000313" key="1">
    <source>
        <dbReference type="EMBL" id="MBU2689530.1"/>
    </source>
</evidence>
<evidence type="ECO:0000313" key="2">
    <source>
        <dbReference type="Proteomes" id="UP000777784"/>
    </source>
</evidence>
<accession>A0A948W505</accession>
<name>A0A948W505_UNCEI</name>
<dbReference type="Gene3D" id="2.120.10.30">
    <property type="entry name" value="TolB, C-terminal domain"/>
    <property type="match status" value="1"/>
</dbReference>
<protein>
    <recommendedName>
        <fullName evidence="3">6-bladed beta-propeller</fullName>
    </recommendedName>
</protein>